<feature type="domain" description="HIT" evidence="5">
    <location>
        <begin position="26"/>
        <end position="135"/>
    </location>
</feature>
<dbReference type="Gene3D" id="3.30.428.10">
    <property type="entry name" value="HIT-like"/>
    <property type="match status" value="1"/>
</dbReference>
<gene>
    <name evidence="6" type="ORF">LSH36_16g07063</name>
</gene>
<reference evidence="6" key="1">
    <citation type="journal article" date="2023" name="Mol. Biol. Evol.">
        <title>Third-Generation Sequencing Reveals the Adaptive Role of the Epigenome in Three Deep-Sea Polychaetes.</title>
        <authorList>
            <person name="Perez M."/>
            <person name="Aroh O."/>
            <person name="Sun Y."/>
            <person name="Lan Y."/>
            <person name="Juniper S.K."/>
            <person name="Young C.R."/>
            <person name="Angers B."/>
            <person name="Qian P.Y."/>
        </authorList>
    </citation>
    <scope>NUCLEOTIDE SEQUENCE</scope>
    <source>
        <strain evidence="6">P08H-3</strain>
    </source>
</reference>
<dbReference type="InterPro" id="IPR036265">
    <property type="entry name" value="HIT-like_sf"/>
</dbReference>
<evidence type="ECO:0000313" key="7">
    <source>
        <dbReference type="Proteomes" id="UP001208570"/>
    </source>
</evidence>
<protein>
    <recommendedName>
        <fullName evidence="5">HIT domain-containing protein</fullName>
    </recommendedName>
</protein>
<dbReference type="Proteomes" id="UP001208570">
    <property type="component" value="Unassembled WGS sequence"/>
</dbReference>
<feature type="region of interest" description="Disordered" evidence="4">
    <location>
        <begin position="1"/>
        <end position="20"/>
    </location>
</feature>
<dbReference type="GO" id="GO:0003824">
    <property type="term" value="F:catalytic activity"/>
    <property type="evidence" value="ECO:0007669"/>
    <property type="project" value="InterPro"/>
</dbReference>
<evidence type="ECO:0000256" key="2">
    <source>
        <dbReference type="PIRSR" id="PIRSR601310-3"/>
    </source>
</evidence>
<dbReference type="CDD" id="cd01276">
    <property type="entry name" value="PKCI_related"/>
    <property type="match status" value="1"/>
</dbReference>
<dbReference type="PANTHER" id="PTHR23089">
    <property type="entry name" value="HISTIDINE TRIAD HIT PROTEIN"/>
    <property type="match status" value="1"/>
</dbReference>
<sequence length="135" mass="14513">SSATSGAGKMSEVEKAQAAAPEEDTIFGKIARGEIPTKFIYEDDKAVAFHDINPQAPVHFLVLPKKPLQQLSKATDDDSALLGHLLTVVRKVAAKEGLAEDGYRIVINDGKNGAQSVYHLHLHVMGGRQMGWPPG</sequence>
<dbReference type="FunFam" id="3.30.428.10:FF:000005">
    <property type="entry name" value="Histidine triad nucleotide-binding protein 1"/>
    <property type="match status" value="1"/>
</dbReference>
<dbReference type="InterPro" id="IPR001310">
    <property type="entry name" value="Histidine_triad_HIT"/>
</dbReference>
<evidence type="ECO:0000256" key="3">
    <source>
        <dbReference type="PROSITE-ProRule" id="PRU00464"/>
    </source>
</evidence>
<dbReference type="InterPro" id="IPR011146">
    <property type="entry name" value="HIT-like"/>
</dbReference>
<dbReference type="PROSITE" id="PS51084">
    <property type="entry name" value="HIT_2"/>
    <property type="match status" value="1"/>
</dbReference>
<feature type="active site" description="Tele-AMP-histidine intermediate" evidence="1">
    <location>
        <position position="121"/>
    </location>
</feature>
<proteinExistence type="predicted"/>
<dbReference type="PROSITE" id="PS00892">
    <property type="entry name" value="HIT_1"/>
    <property type="match status" value="1"/>
</dbReference>
<organism evidence="6 7">
    <name type="scientific">Paralvinella palmiformis</name>
    <dbReference type="NCBI Taxonomy" id="53620"/>
    <lineage>
        <taxon>Eukaryota</taxon>
        <taxon>Metazoa</taxon>
        <taxon>Spiralia</taxon>
        <taxon>Lophotrochozoa</taxon>
        <taxon>Annelida</taxon>
        <taxon>Polychaeta</taxon>
        <taxon>Sedentaria</taxon>
        <taxon>Canalipalpata</taxon>
        <taxon>Terebellida</taxon>
        <taxon>Terebelliformia</taxon>
        <taxon>Alvinellidae</taxon>
        <taxon>Paralvinella</taxon>
    </lineage>
</organism>
<feature type="short sequence motif" description="Histidine triad motif" evidence="2 3">
    <location>
        <begin position="119"/>
        <end position="123"/>
    </location>
</feature>
<name>A0AAD9KDJ9_9ANNE</name>
<keyword evidence="7" id="KW-1185">Reference proteome</keyword>
<dbReference type="Pfam" id="PF01230">
    <property type="entry name" value="HIT"/>
    <property type="match status" value="1"/>
</dbReference>
<comment type="caution">
    <text evidence="6">The sequence shown here is derived from an EMBL/GenBank/DDBJ whole genome shotgun (WGS) entry which is preliminary data.</text>
</comment>
<evidence type="ECO:0000256" key="4">
    <source>
        <dbReference type="SAM" id="MobiDB-lite"/>
    </source>
</evidence>
<dbReference type="AlphaFoldDB" id="A0AAD9KDJ9"/>
<evidence type="ECO:0000259" key="5">
    <source>
        <dbReference type="PROSITE" id="PS51084"/>
    </source>
</evidence>
<evidence type="ECO:0000313" key="6">
    <source>
        <dbReference type="EMBL" id="KAK2168523.1"/>
    </source>
</evidence>
<dbReference type="PRINTS" id="PR00332">
    <property type="entry name" value="HISTRIAD"/>
</dbReference>
<evidence type="ECO:0000256" key="1">
    <source>
        <dbReference type="PIRSR" id="PIRSR601310-1"/>
    </source>
</evidence>
<accession>A0AAD9KDJ9</accession>
<feature type="non-terminal residue" evidence="6">
    <location>
        <position position="1"/>
    </location>
</feature>
<dbReference type="InterPro" id="IPR019808">
    <property type="entry name" value="Histidine_triad_CS"/>
</dbReference>
<dbReference type="EMBL" id="JAODUP010000016">
    <property type="protein sequence ID" value="KAK2168523.1"/>
    <property type="molecule type" value="Genomic_DNA"/>
</dbReference>
<dbReference type="SUPFAM" id="SSF54197">
    <property type="entry name" value="HIT-like"/>
    <property type="match status" value="1"/>
</dbReference>